<accession>A0A2A2KYA1</accession>
<reference evidence="1 2" key="1">
    <citation type="journal article" date="2017" name="Curr. Biol.">
        <title>Genome architecture and evolution of a unichromosomal asexual nematode.</title>
        <authorList>
            <person name="Fradin H."/>
            <person name="Zegar C."/>
            <person name="Gutwein M."/>
            <person name="Lucas J."/>
            <person name="Kovtun M."/>
            <person name="Corcoran D."/>
            <person name="Baugh L.R."/>
            <person name="Kiontke K."/>
            <person name="Gunsalus K."/>
            <person name="Fitch D.H."/>
            <person name="Piano F."/>
        </authorList>
    </citation>
    <scope>NUCLEOTIDE SEQUENCE [LARGE SCALE GENOMIC DNA]</scope>
    <source>
        <strain evidence="1">PF1309</strain>
    </source>
</reference>
<evidence type="ECO:0000313" key="2">
    <source>
        <dbReference type="Proteomes" id="UP000218231"/>
    </source>
</evidence>
<evidence type="ECO:0000313" key="1">
    <source>
        <dbReference type="EMBL" id="PAV78914.1"/>
    </source>
</evidence>
<dbReference type="Proteomes" id="UP000218231">
    <property type="component" value="Unassembled WGS sequence"/>
</dbReference>
<organism evidence="1 2">
    <name type="scientific">Diploscapter pachys</name>
    <dbReference type="NCBI Taxonomy" id="2018661"/>
    <lineage>
        <taxon>Eukaryota</taxon>
        <taxon>Metazoa</taxon>
        <taxon>Ecdysozoa</taxon>
        <taxon>Nematoda</taxon>
        <taxon>Chromadorea</taxon>
        <taxon>Rhabditida</taxon>
        <taxon>Rhabditina</taxon>
        <taxon>Rhabditomorpha</taxon>
        <taxon>Rhabditoidea</taxon>
        <taxon>Rhabditidae</taxon>
        <taxon>Diploscapter</taxon>
    </lineage>
</organism>
<proteinExistence type="predicted"/>
<comment type="caution">
    <text evidence="1">The sequence shown here is derived from an EMBL/GenBank/DDBJ whole genome shotgun (WGS) entry which is preliminary data.</text>
</comment>
<gene>
    <name evidence="1" type="ORF">WR25_01902</name>
</gene>
<dbReference type="EMBL" id="LIAE01007494">
    <property type="protein sequence ID" value="PAV78914.1"/>
    <property type="molecule type" value="Genomic_DNA"/>
</dbReference>
<name>A0A2A2KYA1_9BILA</name>
<dbReference type="OrthoDB" id="5824350at2759"/>
<sequence>MPRLKSIETCHRYWECLEEKHTHEQLCDKMKIKIEPRKGDAKQCLEAVREETTKLGRMAEAKRNLEVKCVQKSSLYNKTLNEQKIWTEHLLEQQPIDGRDAFCRSRFSLWIDEVRRKKESAVQYMKKCVNVVDITKECERSALYGVLADEYLIAKSELLDSLKACYFQGNNHLNKLL</sequence>
<protein>
    <submittedName>
        <fullName evidence="1">Uncharacterized protein</fullName>
    </submittedName>
</protein>
<keyword evidence="2" id="KW-1185">Reference proteome</keyword>
<dbReference type="AlphaFoldDB" id="A0A2A2KYA1"/>